<dbReference type="CDD" id="cd02440">
    <property type="entry name" value="AdoMet_MTases"/>
    <property type="match status" value="1"/>
</dbReference>
<gene>
    <name evidence="2" type="ORF">GCM10008066_24710</name>
</gene>
<dbReference type="GO" id="GO:0008168">
    <property type="term" value="F:methyltransferase activity"/>
    <property type="evidence" value="ECO:0007669"/>
    <property type="project" value="UniProtKB-KW"/>
</dbReference>
<dbReference type="SUPFAM" id="SSF53335">
    <property type="entry name" value="S-adenosyl-L-methionine-dependent methyltransferases"/>
    <property type="match status" value="1"/>
</dbReference>
<name>A0A8J3AZH9_9BURK</name>
<comment type="caution">
    <text evidence="2">The sequence shown here is derived from an EMBL/GenBank/DDBJ whole genome shotgun (WGS) entry which is preliminary data.</text>
</comment>
<accession>A0A8J3AZH9</accession>
<evidence type="ECO:0000313" key="3">
    <source>
        <dbReference type="Proteomes" id="UP000642180"/>
    </source>
</evidence>
<feature type="domain" description="Methyltransferase" evidence="1">
    <location>
        <begin position="48"/>
        <end position="146"/>
    </location>
</feature>
<dbReference type="InterPro" id="IPR029063">
    <property type="entry name" value="SAM-dependent_MTases_sf"/>
</dbReference>
<dbReference type="Gene3D" id="3.40.50.150">
    <property type="entry name" value="Vaccinia Virus protein VP39"/>
    <property type="match status" value="1"/>
</dbReference>
<keyword evidence="2" id="KW-0489">Methyltransferase</keyword>
<reference evidence="3" key="1">
    <citation type="journal article" date="2019" name="Int. J. Syst. Evol. Microbiol.">
        <title>The Global Catalogue of Microorganisms (GCM) 10K type strain sequencing project: providing services to taxonomists for standard genome sequencing and annotation.</title>
        <authorList>
            <consortium name="The Broad Institute Genomics Platform"/>
            <consortium name="The Broad Institute Genome Sequencing Center for Infectious Disease"/>
            <person name="Wu L."/>
            <person name="Ma J."/>
        </authorList>
    </citation>
    <scope>NUCLEOTIDE SEQUENCE [LARGE SCALE GENOMIC DNA]</scope>
    <source>
        <strain evidence="3">CCM 2767</strain>
    </source>
</reference>
<dbReference type="AlphaFoldDB" id="A0A8J3AZH9"/>
<dbReference type="InterPro" id="IPR041698">
    <property type="entry name" value="Methyltransf_25"/>
</dbReference>
<keyword evidence="3" id="KW-1185">Reference proteome</keyword>
<proteinExistence type="predicted"/>
<dbReference type="GO" id="GO:0032259">
    <property type="term" value="P:methylation"/>
    <property type="evidence" value="ECO:0007669"/>
    <property type="project" value="UniProtKB-KW"/>
</dbReference>
<dbReference type="PANTHER" id="PTHR42912">
    <property type="entry name" value="METHYLTRANSFERASE"/>
    <property type="match status" value="1"/>
</dbReference>
<evidence type="ECO:0000259" key="1">
    <source>
        <dbReference type="Pfam" id="PF13649"/>
    </source>
</evidence>
<dbReference type="Proteomes" id="UP000642180">
    <property type="component" value="Unassembled WGS sequence"/>
</dbReference>
<dbReference type="EMBL" id="BMDI01000002">
    <property type="protein sequence ID" value="GGI20574.1"/>
    <property type="molecule type" value="Genomic_DNA"/>
</dbReference>
<keyword evidence="2" id="KW-0808">Transferase</keyword>
<dbReference type="Pfam" id="PF13649">
    <property type="entry name" value="Methyltransf_25"/>
    <property type="match status" value="1"/>
</dbReference>
<sequence length="236" mass="26044">MRDDEIKAIFDQQATSYDERWAKTAPIRHALHFLLEAVFATLPVNARILCVGAGTGEEIDYLAKRYPQWKFTVVEPSGAMLDVCRSKAEKGGYLARCEFHEGYLDSLPDQNAFDAATCFLVSQFILDQDARIAFFHSIAARLKPNGILASSDLASDIGSSDYEVLLETWLNMMLAAGIPAAGLEQMRAAYAKDVAILPPARIASMITSAGFDQAVQFYQSGLIHAWFSQRAPVLRS</sequence>
<dbReference type="InterPro" id="IPR050508">
    <property type="entry name" value="Methyltransf_Superfamily"/>
</dbReference>
<evidence type="ECO:0000313" key="2">
    <source>
        <dbReference type="EMBL" id="GGI20574.1"/>
    </source>
</evidence>
<organism evidence="2 3">
    <name type="scientific">Oxalicibacterium faecigallinarum</name>
    <dbReference type="NCBI Taxonomy" id="573741"/>
    <lineage>
        <taxon>Bacteria</taxon>
        <taxon>Pseudomonadati</taxon>
        <taxon>Pseudomonadota</taxon>
        <taxon>Betaproteobacteria</taxon>
        <taxon>Burkholderiales</taxon>
        <taxon>Oxalobacteraceae</taxon>
        <taxon>Oxalicibacterium</taxon>
    </lineage>
</organism>
<protein>
    <submittedName>
        <fullName evidence="2">SAM-dependent methyltransferase</fullName>
    </submittedName>
</protein>
<dbReference type="PANTHER" id="PTHR42912:SF93">
    <property type="entry name" value="N6-ADENOSINE-METHYLTRANSFERASE TMT1A"/>
    <property type="match status" value="1"/>
</dbReference>